<feature type="domain" description="HTH cro/C1-type" evidence="1">
    <location>
        <begin position="21"/>
        <end position="45"/>
    </location>
</feature>
<dbReference type="InterPro" id="IPR004645">
    <property type="entry name" value="Tfx_DNA-bd_arc"/>
</dbReference>
<name>A0A1H3JM62_9EURY</name>
<reference evidence="3" key="1">
    <citation type="submission" date="2016-10" db="EMBL/GenBank/DDBJ databases">
        <authorList>
            <person name="Varghese N."/>
            <person name="Submissions S."/>
        </authorList>
    </citation>
    <scope>NUCLEOTIDE SEQUENCE [LARGE SCALE GENOMIC DNA]</scope>
    <source>
        <strain evidence="3">CGMCC 1.10118</strain>
    </source>
</reference>
<dbReference type="NCBIfam" id="TIGR00721">
    <property type="entry name" value="tfx"/>
    <property type="match status" value="1"/>
</dbReference>
<dbReference type="InterPro" id="IPR029291">
    <property type="entry name" value="Tfx_C"/>
</dbReference>
<sequence length="141" mass="15558">MVAVESTTLTERQLEVLELRERGLTQQEVAERLGTTNSNVSAVERAAEANVEKARRTLELVRTVRSPVQFSVDPGTSFDELVTAVYDHADEAGVKIDYCRPELYTHLYGSLDGCTKQNELTSPIEVGITNDGEVQVFTDAP</sequence>
<dbReference type="InterPro" id="IPR007630">
    <property type="entry name" value="RNA_pol_sigma70_r4"/>
</dbReference>
<dbReference type="GO" id="GO:0003677">
    <property type="term" value="F:DNA binding"/>
    <property type="evidence" value="ECO:0007669"/>
    <property type="project" value="InterPro"/>
</dbReference>
<dbReference type="PROSITE" id="PS50943">
    <property type="entry name" value="HTH_CROC1"/>
    <property type="match status" value="1"/>
</dbReference>
<gene>
    <name evidence="2" type="ORF">SAMN04487946_11462</name>
</gene>
<dbReference type="STRING" id="660517.SAMN04487946_11462"/>
<evidence type="ECO:0000313" key="2">
    <source>
        <dbReference type="EMBL" id="SDY41080.1"/>
    </source>
</evidence>
<dbReference type="GO" id="GO:0006352">
    <property type="term" value="P:DNA-templated transcription initiation"/>
    <property type="evidence" value="ECO:0007669"/>
    <property type="project" value="InterPro"/>
</dbReference>
<proteinExistence type="predicted"/>
<dbReference type="Pfam" id="PF14601">
    <property type="entry name" value="TFX_C"/>
    <property type="match status" value="1"/>
</dbReference>
<dbReference type="InterPro" id="IPR001387">
    <property type="entry name" value="Cro/C1-type_HTH"/>
</dbReference>
<dbReference type="AlphaFoldDB" id="A0A1H3JM62"/>
<protein>
    <recommendedName>
        <fullName evidence="1">HTH cro/C1-type domain-containing protein</fullName>
    </recommendedName>
</protein>
<organism evidence="2 3">
    <name type="scientific">Halobellus clavatus</name>
    <dbReference type="NCBI Taxonomy" id="660517"/>
    <lineage>
        <taxon>Archaea</taxon>
        <taxon>Methanobacteriati</taxon>
        <taxon>Methanobacteriota</taxon>
        <taxon>Stenosarchaea group</taxon>
        <taxon>Halobacteria</taxon>
        <taxon>Halobacteriales</taxon>
        <taxon>Haloferacaceae</taxon>
        <taxon>Halobellus</taxon>
    </lineage>
</organism>
<keyword evidence="3" id="KW-1185">Reference proteome</keyword>
<dbReference type="Proteomes" id="UP000199170">
    <property type="component" value="Unassembled WGS sequence"/>
</dbReference>
<accession>A0A1H3JM62</accession>
<dbReference type="InterPro" id="IPR036657">
    <property type="entry name" value="Tfx_DNA-bd_sf_arc"/>
</dbReference>
<dbReference type="RefSeq" id="WP_089769132.1">
    <property type="nucleotide sequence ID" value="NZ_FNPB01000014.1"/>
</dbReference>
<dbReference type="OrthoDB" id="17771at2157"/>
<evidence type="ECO:0000259" key="1">
    <source>
        <dbReference type="PROSITE" id="PS50943"/>
    </source>
</evidence>
<dbReference type="EMBL" id="FNPB01000014">
    <property type="protein sequence ID" value="SDY41080.1"/>
    <property type="molecule type" value="Genomic_DNA"/>
</dbReference>
<dbReference type="SUPFAM" id="SSF89915">
    <property type="entry name" value="DNA-binding protein Tfx"/>
    <property type="match status" value="1"/>
</dbReference>
<dbReference type="GO" id="GO:0003700">
    <property type="term" value="F:DNA-binding transcription factor activity"/>
    <property type="evidence" value="ECO:0007669"/>
    <property type="project" value="InterPro"/>
</dbReference>
<dbReference type="Gene3D" id="3.30.1190.10">
    <property type="entry name" value="DNA-binding protein Tfx superfamily, archaea"/>
    <property type="match status" value="1"/>
</dbReference>
<evidence type="ECO:0000313" key="3">
    <source>
        <dbReference type="Proteomes" id="UP000199170"/>
    </source>
</evidence>
<dbReference type="Pfam" id="PF04545">
    <property type="entry name" value="Sigma70_r4"/>
    <property type="match status" value="1"/>
</dbReference>